<keyword evidence="3" id="KW-1003">Cell membrane</keyword>
<dbReference type="PANTHER" id="PTHR30043">
    <property type="entry name" value="PHOSPHONATES TRANSPORT SYSTEM PERMEASE PROTEIN"/>
    <property type="match status" value="1"/>
</dbReference>
<evidence type="ECO:0000256" key="3">
    <source>
        <dbReference type="ARBA" id="ARBA00022475"/>
    </source>
</evidence>
<evidence type="ECO:0000256" key="2">
    <source>
        <dbReference type="ARBA" id="ARBA00022448"/>
    </source>
</evidence>
<reference evidence="9 10" key="1">
    <citation type="submission" date="2016-04" db="EMBL/GenBank/DDBJ databases">
        <title>Chloroflexus islandicus sp. nov., a thermophilic filamentous anoxygenic phototrophic bacterium from geyser Strokkur (Iceland).</title>
        <authorList>
            <person name="Gaisin V.A."/>
            <person name="Kalashnikov A.M."/>
            <person name="Sukhacheva M.V."/>
            <person name="Grouzdev D.S."/>
            <person name="Ivanov T.M."/>
            <person name="Kuznetsov B."/>
            <person name="Gorlenko V.M."/>
        </authorList>
    </citation>
    <scope>NUCLEOTIDE SEQUENCE [LARGE SCALE GENOMIC DNA]</scope>
    <source>
        <strain evidence="10">isl-2</strain>
    </source>
</reference>
<keyword evidence="4 7" id="KW-0812">Transmembrane</keyword>
<evidence type="ECO:0000256" key="1">
    <source>
        <dbReference type="ARBA" id="ARBA00004651"/>
    </source>
</evidence>
<dbReference type="CDD" id="cd06261">
    <property type="entry name" value="TM_PBP2"/>
    <property type="match status" value="1"/>
</dbReference>
<comment type="similarity">
    <text evidence="7">Belongs to the binding-protein-dependent transport system permease family.</text>
</comment>
<dbReference type="PANTHER" id="PTHR30043:SF1">
    <property type="entry name" value="ABC TRANSPORT SYSTEM PERMEASE PROTEIN P69"/>
    <property type="match status" value="1"/>
</dbReference>
<gene>
    <name evidence="9" type="ORF">A6A03_04265</name>
</gene>
<feature type="transmembrane region" description="Helical" evidence="7">
    <location>
        <begin position="245"/>
        <end position="264"/>
    </location>
</feature>
<dbReference type="Proteomes" id="UP000078287">
    <property type="component" value="Unassembled WGS sequence"/>
</dbReference>
<dbReference type="RefSeq" id="WP_066790818.1">
    <property type="nucleotide sequence ID" value="NZ_LWQS01000093.1"/>
</dbReference>
<feature type="transmembrane region" description="Helical" evidence="7">
    <location>
        <begin position="79"/>
        <end position="105"/>
    </location>
</feature>
<dbReference type="PROSITE" id="PS50928">
    <property type="entry name" value="ABC_TM1"/>
    <property type="match status" value="1"/>
</dbReference>
<dbReference type="SUPFAM" id="SSF161098">
    <property type="entry name" value="MetI-like"/>
    <property type="match status" value="1"/>
</dbReference>
<dbReference type="InterPro" id="IPR035906">
    <property type="entry name" value="MetI-like_sf"/>
</dbReference>
<sequence length="276" mass="30079">METTLPSGRIRVRPRSHANTVLQATLIVLALLTVYGLITIDTRNINVVTAFGDMLNNFRVVLFEARLKNLSWLDLFRELMITVALGLLTTVFGAIIAFFLALLAAQNLAPRRVNDAVKVVMAFIRAVPTVLWVLFFAVTAGLGSVAAVIGMTFHSVGYLVKAYAETFEELDAGVLEALRASGGNWWQTVFQAVVPSSASALLSWTFVRFEINFSVAIAMGATAGAGGIGFDMFMASAFYLDLRELGIFTYAVLIFAILLEWGATRLKETVGVKRQA</sequence>
<feature type="transmembrane region" description="Helical" evidence="7">
    <location>
        <begin position="214"/>
        <end position="239"/>
    </location>
</feature>
<evidence type="ECO:0000256" key="6">
    <source>
        <dbReference type="ARBA" id="ARBA00023136"/>
    </source>
</evidence>
<comment type="subcellular location">
    <subcellularLocation>
        <location evidence="1 7">Cell membrane</location>
        <topology evidence="1 7">Multi-pass membrane protein</topology>
    </subcellularLocation>
</comment>
<keyword evidence="6 7" id="KW-0472">Membrane</keyword>
<dbReference type="STRING" id="1707952.A6A03_04265"/>
<feature type="transmembrane region" description="Helical" evidence="7">
    <location>
        <begin position="185"/>
        <end position="207"/>
    </location>
</feature>
<keyword evidence="2 7" id="KW-0813">Transport</keyword>
<dbReference type="GO" id="GO:0055085">
    <property type="term" value="P:transmembrane transport"/>
    <property type="evidence" value="ECO:0007669"/>
    <property type="project" value="InterPro"/>
</dbReference>
<comment type="caution">
    <text evidence="9">The sequence shown here is derived from an EMBL/GenBank/DDBJ whole genome shotgun (WGS) entry which is preliminary data.</text>
</comment>
<evidence type="ECO:0000256" key="7">
    <source>
        <dbReference type="RuleBase" id="RU363032"/>
    </source>
</evidence>
<accession>A0A178LZR4</accession>
<name>A0A178LZR4_9CHLR</name>
<evidence type="ECO:0000313" key="9">
    <source>
        <dbReference type="EMBL" id="OAN40533.1"/>
    </source>
</evidence>
<evidence type="ECO:0000256" key="4">
    <source>
        <dbReference type="ARBA" id="ARBA00022692"/>
    </source>
</evidence>
<keyword evidence="5 7" id="KW-1133">Transmembrane helix</keyword>
<evidence type="ECO:0000259" key="8">
    <source>
        <dbReference type="PROSITE" id="PS50928"/>
    </source>
</evidence>
<organism evidence="9 10">
    <name type="scientific">Chloroflexus islandicus</name>
    <dbReference type="NCBI Taxonomy" id="1707952"/>
    <lineage>
        <taxon>Bacteria</taxon>
        <taxon>Bacillati</taxon>
        <taxon>Chloroflexota</taxon>
        <taxon>Chloroflexia</taxon>
        <taxon>Chloroflexales</taxon>
        <taxon>Chloroflexineae</taxon>
        <taxon>Chloroflexaceae</taxon>
        <taxon>Chloroflexus</taxon>
    </lineage>
</organism>
<dbReference type="EMBL" id="LWQS01000093">
    <property type="protein sequence ID" value="OAN40533.1"/>
    <property type="molecule type" value="Genomic_DNA"/>
</dbReference>
<evidence type="ECO:0000256" key="5">
    <source>
        <dbReference type="ARBA" id="ARBA00022989"/>
    </source>
</evidence>
<dbReference type="Gene3D" id="1.10.3720.10">
    <property type="entry name" value="MetI-like"/>
    <property type="match status" value="1"/>
</dbReference>
<protein>
    <submittedName>
        <fullName evidence="9">Phosphonate ABC transporter permease</fullName>
    </submittedName>
</protein>
<feature type="transmembrane region" description="Helical" evidence="7">
    <location>
        <begin position="21"/>
        <end position="40"/>
    </location>
</feature>
<dbReference type="Pfam" id="PF00528">
    <property type="entry name" value="BPD_transp_1"/>
    <property type="match status" value="1"/>
</dbReference>
<feature type="transmembrane region" description="Helical" evidence="7">
    <location>
        <begin position="126"/>
        <end position="153"/>
    </location>
</feature>
<keyword evidence="10" id="KW-1185">Reference proteome</keyword>
<evidence type="ECO:0000313" key="10">
    <source>
        <dbReference type="Proteomes" id="UP000078287"/>
    </source>
</evidence>
<dbReference type="GO" id="GO:0005886">
    <property type="term" value="C:plasma membrane"/>
    <property type="evidence" value="ECO:0007669"/>
    <property type="project" value="UniProtKB-SubCell"/>
</dbReference>
<dbReference type="InterPro" id="IPR000515">
    <property type="entry name" value="MetI-like"/>
</dbReference>
<feature type="domain" description="ABC transmembrane type-1" evidence="8">
    <location>
        <begin position="79"/>
        <end position="259"/>
    </location>
</feature>
<proteinExistence type="inferred from homology"/>
<dbReference type="OrthoDB" id="8557224at2"/>
<dbReference type="AlphaFoldDB" id="A0A178LZR4"/>